<dbReference type="Gene3D" id="3.40.630.30">
    <property type="match status" value="1"/>
</dbReference>
<dbReference type="PROSITE" id="PS51186">
    <property type="entry name" value="GNAT"/>
    <property type="match status" value="1"/>
</dbReference>
<dbReference type="RefSeq" id="WP_059108093.1">
    <property type="nucleotide sequence ID" value="NZ_AP024589.1"/>
</dbReference>
<feature type="domain" description="N-acetyltransferase" evidence="1">
    <location>
        <begin position="10"/>
        <end position="170"/>
    </location>
</feature>
<dbReference type="InterPro" id="IPR051531">
    <property type="entry name" value="N-acetyltransferase"/>
</dbReference>
<dbReference type="GO" id="GO:0016747">
    <property type="term" value="F:acyltransferase activity, transferring groups other than amino-acyl groups"/>
    <property type="evidence" value="ECO:0007669"/>
    <property type="project" value="InterPro"/>
</dbReference>
<accession>A0AAP8TTJ8</accession>
<dbReference type="InterPro" id="IPR000182">
    <property type="entry name" value="GNAT_dom"/>
</dbReference>
<dbReference type="PANTHER" id="PTHR43792">
    <property type="entry name" value="GNAT FAMILY, PUTATIVE (AFU_ORTHOLOGUE AFUA_3G00765)-RELATED-RELATED"/>
    <property type="match status" value="1"/>
</dbReference>
<reference evidence="2" key="2">
    <citation type="submission" date="2023-07" db="EMBL/GenBank/DDBJ databases">
        <title>Evaluation of the beneficial properties of pineapple isolates.</title>
        <authorList>
            <person name="Adefiranye O."/>
        </authorList>
    </citation>
    <scope>NUCLEOTIDE SEQUENCE</scope>
    <source>
        <strain evidence="2">PAPLE_T1</strain>
    </source>
</reference>
<dbReference type="Proteomes" id="UP000242470">
    <property type="component" value="Unassembled WGS sequence"/>
</dbReference>
<dbReference type="Proteomes" id="UP001171687">
    <property type="component" value="Unassembled WGS sequence"/>
</dbReference>
<dbReference type="InterPro" id="IPR016181">
    <property type="entry name" value="Acyl_CoA_acyltransferase"/>
</dbReference>
<reference evidence="3 4" key="1">
    <citation type="submission" date="2017-08" db="EMBL/GenBank/DDBJ databases">
        <title>Draft genome sequences of 64 type strains of genus Staph aureus.</title>
        <authorList>
            <person name="Cole K."/>
            <person name="Golubchik T."/>
            <person name="Russell J."/>
            <person name="Foster D."/>
            <person name="Llewelyn M."/>
            <person name="Wilson D."/>
            <person name="Crook D."/>
            <person name="Paul J."/>
        </authorList>
    </citation>
    <scope>NUCLEOTIDE SEQUENCE [LARGE SCALE GENOMIC DNA]</scope>
    <source>
        <strain evidence="3 4">NCTC 12101</strain>
    </source>
</reference>
<evidence type="ECO:0000313" key="3">
    <source>
        <dbReference type="EMBL" id="PNZ68327.1"/>
    </source>
</evidence>
<name>A0AAP8TTJ8_9STAP</name>
<dbReference type="AlphaFoldDB" id="A0AAP8TTJ8"/>
<dbReference type="SUPFAM" id="SSF55729">
    <property type="entry name" value="Acyl-CoA N-acyltransferases (Nat)"/>
    <property type="match status" value="1"/>
</dbReference>
<dbReference type="Pfam" id="PF13302">
    <property type="entry name" value="Acetyltransf_3"/>
    <property type="match status" value="1"/>
</dbReference>
<evidence type="ECO:0000259" key="1">
    <source>
        <dbReference type="PROSITE" id="PS51186"/>
    </source>
</evidence>
<organism evidence="3 4">
    <name type="scientific">Staphylococcus auricularis</name>
    <dbReference type="NCBI Taxonomy" id="29379"/>
    <lineage>
        <taxon>Bacteria</taxon>
        <taxon>Bacillati</taxon>
        <taxon>Bacillota</taxon>
        <taxon>Bacilli</taxon>
        <taxon>Bacillales</taxon>
        <taxon>Staphylococcaceae</taxon>
        <taxon>Staphylococcus</taxon>
    </lineage>
</organism>
<dbReference type="GeneID" id="64982861"/>
<dbReference type="EMBL" id="JAUHQC010000015">
    <property type="protein sequence ID" value="MDN4534092.1"/>
    <property type="molecule type" value="Genomic_DNA"/>
</dbReference>
<proteinExistence type="predicted"/>
<protein>
    <submittedName>
        <fullName evidence="2 3">N-acetyltransferase</fullName>
    </submittedName>
</protein>
<evidence type="ECO:0000313" key="4">
    <source>
        <dbReference type="Proteomes" id="UP000242470"/>
    </source>
</evidence>
<evidence type="ECO:0000313" key="2">
    <source>
        <dbReference type="EMBL" id="MDN4534092.1"/>
    </source>
</evidence>
<sequence>MTNYIETSRLILRDWQGTDLLPFQQMNANREVRRYFLSLLSYRKSELDMQRMQENIEREGIGLFATMLKDSEEWIGFIGLNYTPVESSYPFDDLPFYEIGWRLMPHVWNRGLATEGATAVLDYAANQGIPEVYAMTAEKNLASRKVMTHIGMTLDEQFELPELSKYHPLKRQVRYYKAI</sequence>
<comment type="caution">
    <text evidence="3">The sequence shown here is derived from an EMBL/GenBank/DDBJ whole genome shotgun (WGS) entry which is preliminary data.</text>
</comment>
<dbReference type="PANTHER" id="PTHR43792:SF1">
    <property type="entry name" value="N-ACETYLTRANSFERASE DOMAIN-CONTAINING PROTEIN"/>
    <property type="match status" value="1"/>
</dbReference>
<dbReference type="EMBL" id="PPQW01000018">
    <property type="protein sequence ID" value="PNZ68327.1"/>
    <property type="molecule type" value="Genomic_DNA"/>
</dbReference>
<gene>
    <name evidence="3" type="ORF">CD158_03715</name>
    <name evidence="2" type="ORF">QYH67_11075</name>
</gene>